<proteinExistence type="inferred from homology"/>
<organism evidence="7 8">
    <name type="scientific">Papaver nudicaule</name>
    <name type="common">Iceland poppy</name>
    <dbReference type="NCBI Taxonomy" id="74823"/>
    <lineage>
        <taxon>Eukaryota</taxon>
        <taxon>Viridiplantae</taxon>
        <taxon>Streptophyta</taxon>
        <taxon>Embryophyta</taxon>
        <taxon>Tracheophyta</taxon>
        <taxon>Spermatophyta</taxon>
        <taxon>Magnoliopsida</taxon>
        <taxon>Ranunculales</taxon>
        <taxon>Papaveraceae</taxon>
        <taxon>Papaveroideae</taxon>
        <taxon>Papaver</taxon>
    </lineage>
</organism>
<dbReference type="PANTHER" id="PTHR32191">
    <property type="entry name" value="TETRASPANIN-8-RELATED"/>
    <property type="match status" value="1"/>
</dbReference>
<keyword evidence="3 6" id="KW-0812">Transmembrane</keyword>
<evidence type="ECO:0000256" key="3">
    <source>
        <dbReference type="ARBA" id="ARBA00022692"/>
    </source>
</evidence>
<reference evidence="7" key="1">
    <citation type="submission" date="2022-03" db="EMBL/GenBank/DDBJ databases">
        <title>A functionally conserved STORR gene fusion in Papaver species that diverged 16.8 million years ago.</title>
        <authorList>
            <person name="Catania T."/>
        </authorList>
    </citation>
    <scope>NUCLEOTIDE SEQUENCE</scope>
    <source>
        <strain evidence="7">S-191538</strain>
    </source>
</reference>
<dbReference type="GO" id="GO:0009734">
    <property type="term" value="P:auxin-activated signaling pathway"/>
    <property type="evidence" value="ECO:0007669"/>
    <property type="project" value="InterPro"/>
</dbReference>
<feature type="transmembrane region" description="Helical" evidence="6">
    <location>
        <begin position="12"/>
        <end position="33"/>
    </location>
</feature>
<feature type="transmembrane region" description="Helical" evidence="6">
    <location>
        <begin position="45"/>
        <end position="69"/>
    </location>
</feature>
<comment type="subcellular location">
    <subcellularLocation>
        <location evidence="1">Membrane</location>
        <topology evidence="1">Multi-pass membrane protein</topology>
    </subcellularLocation>
</comment>
<evidence type="ECO:0000256" key="6">
    <source>
        <dbReference type="SAM" id="Phobius"/>
    </source>
</evidence>
<dbReference type="Pfam" id="PF00335">
    <property type="entry name" value="Tetraspanin"/>
    <property type="match status" value="1"/>
</dbReference>
<dbReference type="GO" id="GO:0016020">
    <property type="term" value="C:membrane"/>
    <property type="evidence" value="ECO:0007669"/>
    <property type="project" value="UniProtKB-SubCell"/>
</dbReference>
<keyword evidence="8" id="KW-1185">Reference proteome</keyword>
<dbReference type="Proteomes" id="UP001177140">
    <property type="component" value="Unassembled WGS sequence"/>
</dbReference>
<keyword evidence="5 6" id="KW-0472">Membrane</keyword>
<name>A0AA42AZ79_PAPNU</name>
<evidence type="ECO:0000256" key="5">
    <source>
        <dbReference type="ARBA" id="ARBA00023136"/>
    </source>
</evidence>
<dbReference type="InterPro" id="IPR018499">
    <property type="entry name" value="Tetraspanin/Peripherin"/>
</dbReference>
<evidence type="ECO:0000256" key="4">
    <source>
        <dbReference type="ARBA" id="ARBA00022989"/>
    </source>
</evidence>
<dbReference type="AlphaFoldDB" id="A0AA42AZ79"/>
<evidence type="ECO:0000256" key="1">
    <source>
        <dbReference type="ARBA" id="ARBA00004141"/>
    </source>
</evidence>
<evidence type="ECO:0000313" key="8">
    <source>
        <dbReference type="Proteomes" id="UP001177140"/>
    </source>
</evidence>
<dbReference type="EMBL" id="JAJJMA010259141">
    <property type="protein sequence ID" value="MCL7044536.1"/>
    <property type="molecule type" value="Genomic_DNA"/>
</dbReference>
<dbReference type="InterPro" id="IPR044991">
    <property type="entry name" value="TET_plant"/>
</dbReference>
<comment type="similarity">
    <text evidence="2">Belongs to the tetraspanin (TM4SF) family.</text>
</comment>
<keyword evidence="4 6" id="KW-1133">Transmembrane helix</keyword>
<dbReference type="InterPro" id="IPR018503">
    <property type="entry name" value="Tetraspanin_CS"/>
</dbReference>
<dbReference type="PROSITE" id="PS00421">
    <property type="entry name" value="TM4_1"/>
    <property type="match status" value="1"/>
</dbReference>
<comment type="caution">
    <text evidence="7">The sequence shown here is derived from an EMBL/GenBank/DDBJ whole genome shotgun (WGS) entry which is preliminary data.</text>
</comment>
<sequence>MNFEIKNWINVTICFVSFLLAIPILAIGVWLGVRATSTECVVSFLEIPVITSGVFLVLLSLFGLFGSHYGKTWMVYVYGIGVFILFLFLVAFTIFSFIVTRDGSRGQAIGARGYREYVLDDYSNWLQTQVKSDRNWKRIQKCLFKRNVCRSLSEKHHLEIKQFFGLHLTHIESGCCKPPQDCGFIYIEPTVWEKRIDQNSTISSNPDCQIWGTSPGLCFNCESCRAAVLVNVKRDWRVVSIICNVCIVAIVVFLPVNYIFFRCWFETS</sequence>
<protein>
    <submittedName>
        <fullName evidence="7">Uncharacterized protein</fullName>
    </submittedName>
</protein>
<gene>
    <name evidence="7" type="ORF">MKW94_010804</name>
</gene>
<evidence type="ECO:0000256" key="2">
    <source>
        <dbReference type="ARBA" id="ARBA00006840"/>
    </source>
</evidence>
<evidence type="ECO:0000313" key="7">
    <source>
        <dbReference type="EMBL" id="MCL7044536.1"/>
    </source>
</evidence>
<accession>A0AA42AZ79</accession>
<feature type="transmembrane region" description="Helical" evidence="6">
    <location>
        <begin position="238"/>
        <end position="261"/>
    </location>
</feature>
<feature type="transmembrane region" description="Helical" evidence="6">
    <location>
        <begin position="75"/>
        <end position="99"/>
    </location>
</feature>